<evidence type="ECO:0000256" key="8">
    <source>
        <dbReference type="SAM" id="MobiDB-lite"/>
    </source>
</evidence>
<sequence length="264" mass="29342">MGRYDFRALRVRQTAKALFDAKRNANLPQWYDVVGNIPPGETLARPVLRIPKPRHARKASKLFKPLPIAYPEDRLRSEFFGDHPWELARPRLVVENSGNDAKGYDWSKIVQPGKQLDGESVVQRQMWLMKHASLSKASAYDQARREFYAHRHLSEIRSRIAREEAQHVGAYFGKGPLEIGMQLEDQSWENWKRWAGSQIENEQAMRAQMFSGQQDEGGAGAGAGAGAELSGAEYDNAVDELAGQGSAPNTPQGQAPLGGVPAHA</sequence>
<gene>
    <name evidence="9" type="primary">RSM25</name>
    <name evidence="9" type="ORF">N0V83_008737</name>
</gene>
<organism evidence="9 10">
    <name type="scientific">Neocucurbitaria cava</name>
    <dbReference type="NCBI Taxonomy" id="798079"/>
    <lineage>
        <taxon>Eukaryota</taxon>
        <taxon>Fungi</taxon>
        <taxon>Dikarya</taxon>
        <taxon>Ascomycota</taxon>
        <taxon>Pezizomycotina</taxon>
        <taxon>Dothideomycetes</taxon>
        <taxon>Pleosporomycetidae</taxon>
        <taxon>Pleosporales</taxon>
        <taxon>Pleosporineae</taxon>
        <taxon>Cucurbitariaceae</taxon>
        <taxon>Neocucurbitaria</taxon>
    </lineage>
</organism>
<feature type="compositionally biased region" description="Gly residues" evidence="8">
    <location>
        <begin position="215"/>
        <end position="225"/>
    </location>
</feature>
<dbReference type="CDD" id="cd23701">
    <property type="entry name" value="At1g26750"/>
    <property type="match status" value="1"/>
</dbReference>
<comment type="caution">
    <text evidence="9">The sequence shown here is derived from an EMBL/GenBank/DDBJ whole genome shotgun (WGS) entry which is preliminary data.</text>
</comment>
<dbReference type="GO" id="GO:0005763">
    <property type="term" value="C:mitochondrial small ribosomal subunit"/>
    <property type="evidence" value="ECO:0007669"/>
    <property type="project" value="InterPro"/>
</dbReference>
<dbReference type="PANTHER" id="PTHR37799:SF1">
    <property type="entry name" value="SMALL RIBOSOMAL SUBUNIT PROTEIN MS23"/>
    <property type="match status" value="1"/>
</dbReference>
<dbReference type="AlphaFoldDB" id="A0A9W9CJ72"/>
<evidence type="ECO:0000256" key="3">
    <source>
        <dbReference type="ARBA" id="ARBA00022980"/>
    </source>
</evidence>
<dbReference type="EMBL" id="JAPEUY010000016">
    <property type="protein sequence ID" value="KAJ4365119.1"/>
    <property type="molecule type" value="Genomic_DNA"/>
</dbReference>
<evidence type="ECO:0000256" key="4">
    <source>
        <dbReference type="ARBA" id="ARBA00023128"/>
    </source>
</evidence>
<evidence type="ECO:0000256" key="2">
    <source>
        <dbReference type="ARBA" id="ARBA00009864"/>
    </source>
</evidence>
<proteinExistence type="inferred from homology"/>
<keyword evidence="10" id="KW-1185">Reference proteome</keyword>
<dbReference type="OrthoDB" id="5542239at2759"/>
<keyword evidence="4" id="KW-0496">Mitochondrion</keyword>
<name>A0A9W9CJ72_9PLEO</name>
<evidence type="ECO:0000313" key="10">
    <source>
        <dbReference type="Proteomes" id="UP001140560"/>
    </source>
</evidence>
<evidence type="ECO:0000256" key="5">
    <source>
        <dbReference type="ARBA" id="ARBA00023274"/>
    </source>
</evidence>
<evidence type="ECO:0000256" key="1">
    <source>
        <dbReference type="ARBA" id="ARBA00004173"/>
    </source>
</evidence>
<accession>A0A9W9CJ72</accession>
<dbReference type="Pfam" id="PF13741">
    <property type="entry name" value="MRP-S25"/>
    <property type="match status" value="1"/>
</dbReference>
<dbReference type="GO" id="GO:0003735">
    <property type="term" value="F:structural constituent of ribosome"/>
    <property type="evidence" value="ECO:0007669"/>
    <property type="project" value="InterPro"/>
</dbReference>
<reference evidence="9" key="1">
    <citation type="submission" date="2022-10" db="EMBL/GenBank/DDBJ databases">
        <title>Tapping the CABI collections for fungal endophytes: first genome assemblies for Collariella, Neodidymelliopsis, Ascochyta clinopodiicola, Didymella pomorum, Didymosphaeria variabile, Neocosmospora piperis and Neocucurbitaria cava.</title>
        <authorList>
            <person name="Hill R."/>
        </authorList>
    </citation>
    <scope>NUCLEOTIDE SEQUENCE</scope>
    <source>
        <strain evidence="9">IMI 356814</strain>
    </source>
</reference>
<evidence type="ECO:0000313" key="9">
    <source>
        <dbReference type="EMBL" id="KAJ4365119.1"/>
    </source>
</evidence>
<protein>
    <recommendedName>
        <fullName evidence="6">Small ribosomal subunit protein mS23</fullName>
    </recommendedName>
    <alternativeName>
        <fullName evidence="7">37S ribosomal protein S25, mitochondrial</fullName>
    </alternativeName>
</protein>
<dbReference type="Proteomes" id="UP001140560">
    <property type="component" value="Unassembled WGS sequence"/>
</dbReference>
<keyword evidence="3" id="KW-0689">Ribosomal protein</keyword>
<keyword evidence="5" id="KW-0687">Ribonucleoprotein</keyword>
<evidence type="ECO:0000256" key="7">
    <source>
        <dbReference type="ARBA" id="ARBA00035421"/>
    </source>
</evidence>
<dbReference type="PANTHER" id="PTHR37799">
    <property type="entry name" value="37S RIBOSOMAL PROTEIN S25, MITOCHONDRIAL"/>
    <property type="match status" value="1"/>
</dbReference>
<feature type="region of interest" description="Disordered" evidence="8">
    <location>
        <begin position="213"/>
        <end position="264"/>
    </location>
</feature>
<comment type="subcellular location">
    <subcellularLocation>
        <location evidence="1">Mitochondrion</location>
    </subcellularLocation>
</comment>
<dbReference type="InterPro" id="IPR016939">
    <property type="entry name" value="Ribosomal_mS23_fun"/>
</dbReference>
<evidence type="ECO:0000256" key="6">
    <source>
        <dbReference type="ARBA" id="ARBA00035137"/>
    </source>
</evidence>
<dbReference type="InterPro" id="IPR059242">
    <property type="entry name" value="mS23_dom"/>
</dbReference>
<comment type="similarity">
    <text evidence="2">Belongs to the mitochondrion-specific ribosomal protein mS23 family.</text>
</comment>